<evidence type="ECO:0000256" key="1">
    <source>
        <dbReference type="SAM" id="MobiDB-lite"/>
    </source>
</evidence>
<evidence type="ECO:0000313" key="3">
    <source>
        <dbReference type="Proteomes" id="UP001165092"/>
    </source>
</evidence>
<feature type="region of interest" description="Disordered" evidence="1">
    <location>
        <begin position="1"/>
        <end position="28"/>
    </location>
</feature>
<sequence length="72" mass="7825">MPALPGAVRPQRVRPGCSSDVDPQIGTEQARPRPLVRVAVFERGPSTASVCSVKRQEEHVGRRAGFDRLMTG</sequence>
<proteinExistence type="predicted"/>
<organism evidence="2 3">
    <name type="scientific">Nocardiopsis ansamitocini</name>
    <dbReference type="NCBI Taxonomy" id="1670832"/>
    <lineage>
        <taxon>Bacteria</taxon>
        <taxon>Bacillati</taxon>
        <taxon>Actinomycetota</taxon>
        <taxon>Actinomycetes</taxon>
        <taxon>Streptosporangiales</taxon>
        <taxon>Nocardiopsidaceae</taxon>
        <taxon>Nocardiopsis</taxon>
    </lineage>
</organism>
<reference evidence="2" key="1">
    <citation type="submission" date="2023-02" db="EMBL/GenBank/DDBJ databases">
        <title>Nocardiopsis ansamitocini NBRC 112285.</title>
        <authorList>
            <person name="Ichikawa N."/>
            <person name="Sato H."/>
            <person name="Tonouchi N."/>
        </authorList>
    </citation>
    <scope>NUCLEOTIDE SEQUENCE</scope>
    <source>
        <strain evidence="2">NBRC 112285</strain>
    </source>
</reference>
<dbReference type="EMBL" id="BSQG01000001">
    <property type="protein sequence ID" value="GLU46892.1"/>
    <property type="molecule type" value="Genomic_DNA"/>
</dbReference>
<dbReference type="Proteomes" id="UP001165092">
    <property type="component" value="Unassembled WGS sequence"/>
</dbReference>
<evidence type="ECO:0000313" key="2">
    <source>
        <dbReference type="EMBL" id="GLU46892.1"/>
    </source>
</evidence>
<keyword evidence="3" id="KW-1185">Reference proteome</keyword>
<gene>
    <name evidence="2" type="ORF">Nans01_12430</name>
</gene>
<comment type="caution">
    <text evidence="2">The sequence shown here is derived from an EMBL/GenBank/DDBJ whole genome shotgun (WGS) entry which is preliminary data.</text>
</comment>
<protein>
    <submittedName>
        <fullName evidence="2">Uncharacterized protein</fullName>
    </submittedName>
</protein>
<accession>A0A9W6UHN1</accession>
<name>A0A9W6UHN1_9ACTN</name>
<dbReference type="AlphaFoldDB" id="A0A9W6UHN1"/>